<comment type="caution">
    <text evidence="1">The sequence shown here is derived from an EMBL/GenBank/DDBJ whole genome shotgun (WGS) entry which is preliminary data.</text>
</comment>
<accession>A0A933IAA2</accession>
<evidence type="ECO:0000313" key="2">
    <source>
        <dbReference type="Proteomes" id="UP000736328"/>
    </source>
</evidence>
<protein>
    <recommendedName>
        <fullName evidence="3">Pyridoxal phosphate-dependent aminotransferase</fullName>
    </recommendedName>
</protein>
<reference evidence="1" key="1">
    <citation type="submission" date="2020-07" db="EMBL/GenBank/DDBJ databases">
        <title>Huge and variable diversity of episymbiotic CPR bacteria and DPANN archaea in groundwater ecosystems.</title>
        <authorList>
            <person name="He C.Y."/>
            <person name="Keren R."/>
            <person name="Whittaker M."/>
            <person name="Farag I.F."/>
            <person name="Doudna J."/>
            <person name="Cate J.H.D."/>
            <person name="Banfield J.F."/>
        </authorList>
    </citation>
    <scope>NUCLEOTIDE SEQUENCE</scope>
    <source>
        <strain evidence="1">NC_groundwater_1520_Pr4_B-0.1um_53_5</strain>
    </source>
</reference>
<dbReference type="Gene3D" id="3.90.1150.10">
    <property type="entry name" value="Aspartate Aminotransferase, domain 1"/>
    <property type="match status" value="1"/>
</dbReference>
<dbReference type="InterPro" id="IPR015422">
    <property type="entry name" value="PyrdxlP-dep_Trfase_small"/>
</dbReference>
<evidence type="ECO:0000313" key="1">
    <source>
        <dbReference type="EMBL" id="MBI4727480.1"/>
    </source>
</evidence>
<dbReference type="Proteomes" id="UP000736328">
    <property type="component" value="Unassembled WGS sequence"/>
</dbReference>
<gene>
    <name evidence="1" type="ORF">HY768_09750</name>
</gene>
<organism evidence="1 2">
    <name type="scientific">candidate division TA06 bacterium</name>
    <dbReference type="NCBI Taxonomy" id="2250710"/>
    <lineage>
        <taxon>Bacteria</taxon>
        <taxon>Bacteria division TA06</taxon>
    </lineage>
</organism>
<sequence>MKSTISRLARGVPESPTLKLNEKAARLKEKGEAVIHLGGGEPKTKTPIDAILAASGKLTSAGIKYTPTERHS</sequence>
<dbReference type="AlphaFoldDB" id="A0A933IAA2"/>
<name>A0A933IAA2_UNCT6</name>
<proteinExistence type="predicted"/>
<evidence type="ECO:0008006" key="3">
    <source>
        <dbReference type="Google" id="ProtNLM"/>
    </source>
</evidence>
<dbReference type="EMBL" id="JACQXR010000132">
    <property type="protein sequence ID" value="MBI4727480.1"/>
    <property type="molecule type" value="Genomic_DNA"/>
</dbReference>